<dbReference type="Proteomes" id="UP001153737">
    <property type="component" value="Chromosome 5"/>
</dbReference>
<dbReference type="InterPro" id="IPR032135">
    <property type="entry name" value="DUF4817"/>
</dbReference>
<feature type="domain" description="DUF4817" evidence="3">
    <location>
        <begin position="5"/>
        <end position="56"/>
    </location>
</feature>
<dbReference type="Pfam" id="PF16087">
    <property type="entry name" value="DUF4817"/>
    <property type="match status" value="1"/>
</dbReference>
<evidence type="ECO:0000259" key="3">
    <source>
        <dbReference type="Pfam" id="PF16087"/>
    </source>
</evidence>
<dbReference type="Pfam" id="PF08385">
    <property type="entry name" value="DHC_N1"/>
    <property type="match status" value="2"/>
</dbReference>
<dbReference type="InterPro" id="IPR026983">
    <property type="entry name" value="DHC"/>
</dbReference>
<reference evidence="4" key="2">
    <citation type="submission" date="2022-10" db="EMBL/GenBank/DDBJ databases">
        <authorList>
            <consortium name="ENA_rothamsted_submissions"/>
            <consortium name="culmorum"/>
            <person name="King R."/>
        </authorList>
    </citation>
    <scope>NUCLEOTIDE SEQUENCE</scope>
</reference>
<dbReference type="GO" id="GO:0045505">
    <property type="term" value="F:dynein intermediate chain binding"/>
    <property type="evidence" value="ECO:0007669"/>
    <property type="project" value="InterPro"/>
</dbReference>
<keyword evidence="5" id="KW-1185">Reference proteome</keyword>
<dbReference type="PANTHER" id="PTHR46532:SF4">
    <property type="entry name" value="AAA+ ATPASE DOMAIN-CONTAINING PROTEIN"/>
    <property type="match status" value="1"/>
</dbReference>
<dbReference type="PANTHER" id="PTHR46532">
    <property type="entry name" value="MALE FERTILITY FACTOR KL5"/>
    <property type="match status" value="1"/>
</dbReference>
<dbReference type="Gene3D" id="3.30.420.10">
    <property type="entry name" value="Ribonuclease H-like superfamily/Ribonuclease H"/>
    <property type="match status" value="1"/>
</dbReference>
<dbReference type="OrthoDB" id="10251809at2759"/>
<proteinExistence type="inferred from homology"/>
<organism evidence="4 5">
    <name type="scientific">Phaedon cochleariae</name>
    <name type="common">Mustard beetle</name>
    <dbReference type="NCBI Taxonomy" id="80249"/>
    <lineage>
        <taxon>Eukaryota</taxon>
        <taxon>Metazoa</taxon>
        <taxon>Ecdysozoa</taxon>
        <taxon>Arthropoda</taxon>
        <taxon>Hexapoda</taxon>
        <taxon>Insecta</taxon>
        <taxon>Pterygota</taxon>
        <taxon>Neoptera</taxon>
        <taxon>Endopterygota</taxon>
        <taxon>Coleoptera</taxon>
        <taxon>Polyphaga</taxon>
        <taxon>Cucujiformia</taxon>
        <taxon>Chrysomeloidea</taxon>
        <taxon>Chrysomelidae</taxon>
        <taxon>Chrysomelinae</taxon>
        <taxon>Chrysomelini</taxon>
        <taxon>Phaedon</taxon>
    </lineage>
</organism>
<evidence type="ECO:0008006" key="6">
    <source>
        <dbReference type="Google" id="ProtNLM"/>
    </source>
</evidence>
<evidence type="ECO:0000313" key="5">
    <source>
        <dbReference type="Proteomes" id="UP001153737"/>
    </source>
</evidence>
<name>A0A9N9SJW3_PHACE</name>
<dbReference type="GO" id="GO:0051959">
    <property type="term" value="F:dynein light intermediate chain binding"/>
    <property type="evidence" value="ECO:0007669"/>
    <property type="project" value="InterPro"/>
</dbReference>
<dbReference type="InterPro" id="IPR036397">
    <property type="entry name" value="RNaseH_sf"/>
</dbReference>
<evidence type="ECO:0000313" key="4">
    <source>
        <dbReference type="EMBL" id="CAG9822389.1"/>
    </source>
</evidence>
<feature type="domain" description="Dynein heavy chain tail" evidence="2">
    <location>
        <begin position="560"/>
        <end position="970"/>
    </location>
</feature>
<dbReference type="InterPro" id="IPR013594">
    <property type="entry name" value="Dynein_heavy_tail"/>
</dbReference>
<dbReference type="EMBL" id="OU896711">
    <property type="protein sequence ID" value="CAG9822389.1"/>
    <property type="molecule type" value="Genomic_DNA"/>
</dbReference>
<reference evidence="4" key="1">
    <citation type="submission" date="2022-01" db="EMBL/GenBank/DDBJ databases">
        <authorList>
            <person name="King R."/>
        </authorList>
    </citation>
    <scope>NUCLEOTIDE SEQUENCE</scope>
</reference>
<gene>
    <name evidence="4" type="ORF">PHAECO_LOCUS9170</name>
</gene>
<protein>
    <recommendedName>
        <fullName evidence="6">DUF4817 domain-containing protein</fullName>
    </recommendedName>
</protein>
<dbReference type="AlphaFoldDB" id="A0A9N9SJW3"/>
<sequence length="1223" mass="142145">MVYALEERIELVKLYYKNDDCLRAAARIFNTRHPGKNASHTYVQTLIEKFERTGSVGNQKHHPERLIRNEAVEIAVLGHVAMDPTQSIRSLADASGVARSSIQRILKSHRFHPYKLKLVHELNEDDFDRRQQFCEEMSERLRTNPNLLFNICFSDESTFFVNGNVNRHNCRYWSDTNPRLIREVHTQTPQKLNVWCGIFGKNIIGPLFIDDNLNGQMYLHLLENAIDPMITDIIENDGDYSEDNLHFQQDGAPPHYAVAVRNFLDERYTNHWIGRRGPIEWPARSPDLNPLDYFLWGHLKSKVFSTPPESLEELRGRIVNECGRITPEVLANVRNSFESRLYHCMEDLFCGVVDADRVGVVTTIERIIEHVFMEALAHPSADCEDDAANCPMVKNQLLPSLRSFCSVLKVCEEVCGEGNLFDDGKSMMSAFDGDGIKEMAKYPEKIPPLEQRVKGWIKRLDEILKESEQIRRENDSSGPQDELEYWKKRGAQFSQIVNQVNSSEVQLTILFLKLAHSKILKEWRDTDKKITYCYNEAKDNAKFIQSLETKCHSLYLDDPITNQMIETCRDYITCRGQESIWSQERAVVRDKLTQCIILNKVYRKTYSVVKNQPFLPRQQPFNFSENYVFGKFDAFCRRLMKIISMFDLIDDYSGLFQRRMEGLLLGDALEEAIQQFNEIKQIVMNKSYDYLNQRNNEFEKDFKTFMVNTDLLRDSIAETIETNFDSVWETPQGIRFLTRFEKVSEKIPLAKMDEKYDRILKHCEREVDRIIKMYKKQKDDPPVPRMFPPIAGRVKWARSLVSHLDELLSNVTTHHILKNLPATVELSRKHKAAETMLKAFETDMVALWMNQHVNDINRCLLRNLLAVCPENQKLKVNIHSTIPLLIRESDLMVKMDLPVPMIALTLYAKQDHFSIVQDSLQFLIYELLKTVRNVKLEVRPLLLPHLIKLTEKIEPGLTELNWVSTNWQEFVDKGNEAIQNFKILTDRVHDIYMNRILEVLESMQTIQLHALPEIGEEPWTADLFCSSIETVCRNAAAELHKKSLMVEEAVEEILSLVKRVQIDPDGVSQTEDKVFEDGESNMANGFCDHVLNFRKFIPQNLKIQDDRSNMVDDPNLFKTDDDRDAGISTTSSQQQSDWSLVWECFEKPHILLSGGMARAMREVVRGALAEMRRYYSRKVVDVLVRVTRGSLEALRKRIAMECEWTKSDDVMMNYLKNYHEDKS</sequence>
<evidence type="ECO:0000256" key="1">
    <source>
        <dbReference type="ARBA" id="ARBA00008887"/>
    </source>
</evidence>
<dbReference type="GO" id="GO:0007018">
    <property type="term" value="P:microtubule-based movement"/>
    <property type="evidence" value="ECO:0007669"/>
    <property type="project" value="InterPro"/>
</dbReference>
<comment type="similarity">
    <text evidence="1">Belongs to the dynein heavy chain family.</text>
</comment>
<accession>A0A9N9SJW3</accession>
<feature type="domain" description="Dynein heavy chain tail" evidence="2">
    <location>
        <begin position="449"/>
        <end position="555"/>
    </location>
</feature>
<dbReference type="GO" id="GO:0005858">
    <property type="term" value="C:axonemal dynein complex"/>
    <property type="evidence" value="ECO:0007669"/>
    <property type="project" value="TreeGrafter"/>
</dbReference>
<evidence type="ECO:0000259" key="2">
    <source>
        <dbReference type="Pfam" id="PF08385"/>
    </source>
</evidence>
<dbReference type="GO" id="GO:0003676">
    <property type="term" value="F:nucleic acid binding"/>
    <property type="evidence" value="ECO:0007669"/>
    <property type="project" value="InterPro"/>
</dbReference>